<evidence type="ECO:0000256" key="4">
    <source>
        <dbReference type="ARBA" id="ARBA00023163"/>
    </source>
</evidence>
<dbReference type="PANTHER" id="PTHR30537">
    <property type="entry name" value="HTH-TYPE TRANSCRIPTIONAL REGULATOR"/>
    <property type="match status" value="1"/>
</dbReference>
<dbReference type="InterPro" id="IPR036390">
    <property type="entry name" value="WH_DNA-bd_sf"/>
</dbReference>
<dbReference type="Pfam" id="PF03466">
    <property type="entry name" value="LysR_substrate"/>
    <property type="match status" value="1"/>
</dbReference>
<dbReference type="SUPFAM" id="SSF46785">
    <property type="entry name" value="Winged helix' DNA-binding domain"/>
    <property type="match status" value="1"/>
</dbReference>
<keyword evidence="2" id="KW-0805">Transcription regulation</keyword>
<dbReference type="Proteomes" id="UP000064137">
    <property type="component" value="Chromosome"/>
</dbReference>
<name>A0A0U4WG03_9PSED</name>
<dbReference type="RefSeq" id="WP_059314339.1">
    <property type="nucleotide sequence ID" value="NZ_CP013987.1"/>
</dbReference>
<dbReference type="Gene3D" id="3.40.190.290">
    <property type="match status" value="1"/>
</dbReference>
<reference evidence="6 7" key="1">
    <citation type="submission" date="2016-01" db="EMBL/GenBank/DDBJ databases">
        <title>Annotation of Pseudomonas oryzihabitans USDA-ARS-USMARC-56511.</title>
        <authorList>
            <person name="Harhay G.P."/>
            <person name="Harhay D.M."/>
            <person name="Smith T.P.L."/>
            <person name="Bono J.L."/>
            <person name="Heaton M.P."/>
            <person name="Clawson M.L."/>
            <person name="Chitko-Mckown C.G."/>
            <person name="Capik S.F."/>
            <person name="DeDonder K.D."/>
            <person name="Apley M.D."/>
            <person name="Lubbers B.V."/>
            <person name="White B.J."/>
            <person name="Larson R.L."/>
        </authorList>
    </citation>
    <scope>NUCLEOTIDE SEQUENCE [LARGE SCALE GENOMIC DNA]</scope>
    <source>
        <strain evidence="6 7">USDA-ARS-USMARC-56511</strain>
    </source>
</reference>
<dbReference type="AlphaFoldDB" id="A0A0U4WG03"/>
<feature type="domain" description="HTH lysR-type" evidence="5">
    <location>
        <begin position="1"/>
        <end position="59"/>
    </location>
</feature>
<organism evidence="6 7">
    <name type="scientific">Pseudomonas oryzihabitans</name>
    <dbReference type="NCBI Taxonomy" id="47885"/>
    <lineage>
        <taxon>Bacteria</taxon>
        <taxon>Pseudomonadati</taxon>
        <taxon>Pseudomonadota</taxon>
        <taxon>Gammaproteobacteria</taxon>
        <taxon>Pseudomonadales</taxon>
        <taxon>Pseudomonadaceae</taxon>
        <taxon>Pseudomonas</taxon>
    </lineage>
</organism>
<dbReference type="Pfam" id="PF00126">
    <property type="entry name" value="HTH_1"/>
    <property type="match status" value="1"/>
</dbReference>
<dbReference type="GO" id="GO:0043565">
    <property type="term" value="F:sequence-specific DNA binding"/>
    <property type="evidence" value="ECO:0007669"/>
    <property type="project" value="TreeGrafter"/>
</dbReference>
<proteinExistence type="inferred from homology"/>
<dbReference type="PROSITE" id="PS50931">
    <property type="entry name" value="HTH_LYSR"/>
    <property type="match status" value="1"/>
</dbReference>
<dbReference type="FunFam" id="3.40.190.290:FF:000001">
    <property type="entry name" value="Transcriptional regulator, LysR family"/>
    <property type="match status" value="1"/>
</dbReference>
<dbReference type="InterPro" id="IPR058163">
    <property type="entry name" value="LysR-type_TF_proteobact-type"/>
</dbReference>
<dbReference type="GO" id="GO:0006351">
    <property type="term" value="P:DNA-templated transcription"/>
    <property type="evidence" value="ECO:0007669"/>
    <property type="project" value="TreeGrafter"/>
</dbReference>
<dbReference type="GO" id="GO:0003700">
    <property type="term" value="F:DNA-binding transcription factor activity"/>
    <property type="evidence" value="ECO:0007669"/>
    <property type="project" value="InterPro"/>
</dbReference>
<evidence type="ECO:0000256" key="1">
    <source>
        <dbReference type="ARBA" id="ARBA00009437"/>
    </source>
</evidence>
<evidence type="ECO:0000256" key="2">
    <source>
        <dbReference type="ARBA" id="ARBA00023015"/>
    </source>
</evidence>
<protein>
    <submittedName>
        <fullName evidence="6">LysR family transcriptional regulator</fullName>
    </submittedName>
</protein>
<evidence type="ECO:0000313" key="7">
    <source>
        <dbReference type="Proteomes" id="UP000064137"/>
    </source>
</evidence>
<keyword evidence="4" id="KW-0804">Transcription</keyword>
<accession>A0A0U4WG03</accession>
<dbReference type="InterPro" id="IPR000847">
    <property type="entry name" value="LysR_HTH_N"/>
</dbReference>
<evidence type="ECO:0000259" key="5">
    <source>
        <dbReference type="PROSITE" id="PS50931"/>
    </source>
</evidence>
<evidence type="ECO:0000313" key="6">
    <source>
        <dbReference type="EMBL" id="ALZ84130.1"/>
    </source>
</evidence>
<dbReference type="InterPro" id="IPR005119">
    <property type="entry name" value="LysR_subst-bd"/>
</dbReference>
<dbReference type="PANTHER" id="PTHR30537:SF5">
    <property type="entry name" value="HTH-TYPE TRANSCRIPTIONAL ACTIVATOR TTDR-RELATED"/>
    <property type="match status" value="1"/>
</dbReference>
<dbReference type="CDD" id="cd08422">
    <property type="entry name" value="PBP2_CrgA_like"/>
    <property type="match status" value="1"/>
</dbReference>
<gene>
    <name evidence="6" type="ORF">APT59_07850</name>
</gene>
<dbReference type="Gene3D" id="1.10.10.10">
    <property type="entry name" value="Winged helix-like DNA-binding domain superfamily/Winged helix DNA-binding domain"/>
    <property type="match status" value="1"/>
</dbReference>
<keyword evidence="3" id="KW-0238">DNA-binding</keyword>
<evidence type="ECO:0000256" key="3">
    <source>
        <dbReference type="ARBA" id="ARBA00023125"/>
    </source>
</evidence>
<dbReference type="EMBL" id="CP013987">
    <property type="protein sequence ID" value="ALZ84130.1"/>
    <property type="molecule type" value="Genomic_DNA"/>
</dbReference>
<sequence length="302" mass="33968">MDTLRSLQAFIKIVELGSLTAAAERLELSRSALTKHLAALERHYGTRLLQRTTRTLSLTEAGRTLYEGLVPLLGDLDVLEQRLQEGHERPRGRLRVSAPLTFGVRHLAPLVSSFLHEYPDVSIDLELSDRPVRLVEEGFDLAVRIGELSDSSLVAQPLGAVELFICAAPAYLQRHGRPEHPAELRQHRCLLYSYASDGDDWEFQREGERLQVKVSGHLRANNGSVLHQAALDGHGIIRQPDFLVSADLATGRLERLFAPWHTQAIAIHALYPHRRLVPAKVRLFIAWLQRHLVTPGHLKRLP</sequence>
<dbReference type="InterPro" id="IPR036388">
    <property type="entry name" value="WH-like_DNA-bd_sf"/>
</dbReference>
<dbReference type="FunFam" id="1.10.10.10:FF:000001">
    <property type="entry name" value="LysR family transcriptional regulator"/>
    <property type="match status" value="1"/>
</dbReference>
<comment type="similarity">
    <text evidence="1">Belongs to the LysR transcriptional regulatory family.</text>
</comment>
<dbReference type="SUPFAM" id="SSF53850">
    <property type="entry name" value="Periplasmic binding protein-like II"/>
    <property type="match status" value="1"/>
</dbReference>
<dbReference type="KEGG" id="por:APT59_07850"/>
<dbReference type="OrthoDB" id="9786526at2"/>